<dbReference type="AlphaFoldDB" id="A0A2K2DSE8"/>
<dbReference type="Proteomes" id="UP000008810">
    <property type="component" value="Chromosome 1"/>
</dbReference>
<reference evidence="2" key="3">
    <citation type="submission" date="2018-08" db="UniProtKB">
        <authorList>
            <consortium name="EnsemblPlants"/>
        </authorList>
    </citation>
    <scope>IDENTIFICATION</scope>
    <source>
        <strain evidence="2">cv. Bd21</strain>
    </source>
</reference>
<evidence type="ECO:0000313" key="3">
    <source>
        <dbReference type="Proteomes" id="UP000008810"/>
    </source>
</evidence>
<sequence>MNGATGLGYRLTCGGEDTTAWLRLCFFCCCCLLAPGRSGQVSQIMQKQRNTFSLSPFAFGHTHVCMNCSPQEWQEMCQTHTKMQAIFMIRSKQRSGQPNNAEAKEHFFFVPICLQTHTCKYELLSTGMARNVPESHKKCRQFL</sequence>
<evidence type="ECO:0000313" key="2">
    <source>
        <dbReference type="EnsemblPlants" id="PNT77207"/>
    </source>
</evidence>
<evidence type="ECO:0000313" key="1">
    <source>
        <dbReference type="EMBL" id="PNT77209.1"/>
    </source>
</evidence>
<dbReference type="EMBL" id="CM000880">
    <property type="protein sequence ID" value="PNT77209.1"/>
    <property type="molecule type" value="Genomic_DNA"/>
</dbReference>
<dbReference type="InParanoid" id="A0A2K2DSE8"/>
<reference evidence="1" key="2">
    <citation type="submission" date="2017-06" db="EMBL/GenBank/DDBJ databases">
        <title>WGS assembly of Brachypodium distachyon.</title>
        <authorList>
            <consortium name="The International Brachypodium Initiative"/>
            <person name="Lucas S."/>
            <person name="Harmon-Smith M."/>
            <person name="Lail K."/>
            <person name="Tice H."/>
            <person name="Grimwood J."/>
            <person name="Bruce D."/>
            <person name="Barry K."/>
            <person name="Shu S."/>
            <person name="Lindquist E."/>
            <person name="Wang M."/>
            <person name="Pitluck S."/>
            <person name="Vogel J.P."/>
            <person name="Garvin D.F."/>
            <person name="Mockler T.C."/>
            <person name="Schmutz J."/>
            <person name="Rokhsar D."/>
            <person name="Bevan M.W."/>
        </authorList>
    </citation>
    <scope>NUCLEOTIDE SEQUENCE</scope>
    <source>
        <strain evidence="1">Bd21</strain>
    </source>
</reference>
<organism evidence="1">
    <name type="scientific">Brachypodium distachyon</name>
    <name type="common">Purple false brome</name>
    <name type="synonym">Trachynia distachya</name>
    <dbReference type="NCBI Taxonomy" id="15368"/>
    <lineage>
        <taxon>Eukaryota</taxon>
        <taxon>Viridiplantae</taxon>
        <taxon>Streptophyta</taxon>
        <taxon>Embryophyta</taxon>
        <taxon>Tracheophyta</taxon>
        <taxon>Spermatophyta</taxon>
        <taxon>Magnoliopsida</taxon>
        <taxon>Liliopsida</taxon>
        <taxon>Poales</taxon>
        <taxon>Poaceae</taxon>
        <taxon>BOP clade</taxon>
        <taxon>Pooideae</taxon>
        <taxon>Stipodae</taxon>
        <taxon>Brachypodieae</taxon>
        <taxon>Brachypodium</taxon>
    </lineage>
</organism>
<proteinExistence type="predicted"/>
<dbReference type="Gramene" id="PNT77209">
    <property type="protein sequence ID" value="PNT77209"/>
    <property type="gene ID" value="BRADI_1g59223v3"/>
</dbReference>
<dbReference type="EnsemblPlants" id="PNT77209">
    <property type="protein sequence ID" value="PNT77209"/>
    <property type="gene ID" value="BRADI_1g59223v3"/>
</dbReference>
<gene>
    <name evidence="1" type="ORF">BRADI_1g59223v3</name>
</gene>
<keyword evidence="3" id="KW-1185">Reference proteome</keyword>
<reference evidence="1 2" key="1">
    <citation type="journal article" date="2010" name="Nature">
        <title>Genome sequencing and analysis of the model grass Brachypodium distachyon.</title>
        <authorList>
            <consortium name="International Brachypodium Initiative"/>
        </authorList>
    </citation>
    <scope>NUCLEOTIDE SEQUENCE [LARGE SCALE GENOMIC DNA]</scope>
    <source>
        <strain evidence="1 2">Bd21</strain>
    </source>
</reference>
<dbReference type="Gramene" id="PNT77207">
    <property type="protein sequence ID" value="PNT77207"/>
    <property type="gene ID" value="BRADI_1g59223v3"/>
</dbReference>
<accession>A0A2K2DSE8</accession>
<protein>
    <submittedName>
        <fullName evidence="1 2">Uncharacterized protein</fullName>
    </submittedName>
</protein>
<name>A0A2K2DSE8_BRADI</name>
<dbReference type="EnsemblPlants" id="PNT77207">
    <property type="protein sequence ID" value="PNT77207"/>
    <property type="gene ID" value="BRADI_1g59223v3"/>
</dbReference>
<dbReference type="EMBL" id="CM000880">
    <property type="protein sequence ID" value="PNT77207.1"/>
    <property type="molecule type" value="Genomic_DNA"/>
</dbReference>